<proteinExistence type="predicted"/>
<protein>
    <submittedName>
        <fullName evidence="4">Glycosyltransferase</fullName>
        <ecNumber evidence="4">2.4.-.-</ecNumber>
    </submittedName>
</protein>
<evidence type="ECO:0000259" key="3">
    <source>
        <dbReference type="Pfam" id="PF13439"/>
    </source>
</evidence>
<dbReference type="Gene3D" id="3.40.50.2000">
    <property type="entry name" value="Glycogen Phosphorylase B"/>
    <property type="match status" value="2"/>
</dbReference>
<evidence type="ECO:0000313" key="5">
    <source>
        <dbReference type="Proteomes" id="UP000675781"/>
    </source>
</evidence>
<dbReference type="InterPro" id="IPR028098">
    <property type="entry name" value="Glyco_trans_4-like_N"/>
</dbReference>
<dbReference type="PANTHER" id="PTHR12526:SF600">
    <property type="entry name" value="GLYCOSYL TRANSFERASE GROUP 1"/>
    <property type="match status" value="1"/>
</dbReference>
<dbReference type="Proteomes" id="UP000675781">
    <property type="component" value="Unassembled WGS sequence"/>
</dbReference>
<dbReference type="EC" id="2.4.-.-" evidence="4"/>
<accession>A0A941F164</accession>
<keyword evidence="5" id="KW-1185">Reference proteome</keyword>
<comment type="caution">
    <text evidence="4">The sequence shown here is derived from an EMBL/GenBank/DDBJ whole genome shotgun (WGS) entry which is preliminary data.</text>
</comment>
<dbReference type="AlphaFoldDB" id="A0A941F164"/>
<dbReference type="Pfam" id="PF13692">
    <property type="entry name" value="Glyco_trans_1_4"/>
    <property type="match status" value="1"/>
</dbReference>
<dbReference type="RefSeq" id="WP_212533299.1">
    <property type="nucleotide sequence ID" value="NZ_JAGSOG010000339.1"/>
</dbReference>
<feature type="domain" description="Glycosyltransferase subfamily 4-like N-terminal" evidence="3">
    <location>
        <begin position="164"/>
        <end position="283"/>
    </location>
</feature>
<dbReference type="GO" id="GO:0016757">
    <property type="term" value="F:glycosyltransferase activity"/>
    <property type="evidence" value="ECO:0007669"/>
    <property type="project" value="UniProtKB-KW"/>
</dbReference>
<evidence type="ECO:0000256" key="2">
    <source>
        <dbReference type="ARBA" id="ARBA00022679"/>
    </source>
</evidence>
<dbReference type="PANTHER" id="PTHR12526">
    <property type="entry name" value="GLYCOSYLTRANSFERASE"/>
    <property type="match status" value="1"/>
</dbReference>
<gene>
    <name evidence="4" type="ORF">KDL01_36620</name>
</gene>
<dbReference type="Pfam" id="PF13439">
    <property type="entry name" value="Glyco_transf_4"/>
    <property type="match status" value="1"/>
</dbReference>
<keyword evidence="1 4" id="KW-0328">Glycosyltransferase</keyword>
<evidence type="ECO:0000313" key="4">
    <source>
        <dbReference type="EMBL" id="MBR7838849.1"/>
    </source>
</evidence>
<organism evidence="4 5">
    <name type="scientific">Actinospica durhamensis</name>
    <dbReference type="NCBI Taxonomy" id="1508375"/>
    <lineage>
        <taxon>Bacteria</taxon>
        <taxon>Bacillati</taxon>
        <taxon>Actinomycetota</taxon>
        <taxon>Actinomycetes</taxon>
        <taxon>Catenulisporales</taxon>
        <taxon>Actinospicaceae</taxon>
        <taxon>Actinospica</taxon>
    </lineage>
</organism>
<keyword evidence="2 4" id="KW-0808">Transferase</keyword>
<name>A0A941F164_9ACTN</name>
<reference evidence="4" key="1">
    <citation type="submission" date="2021-04" db="EMBL/GenBank/DDBJ databases">
        <title>Genome based classification of Actinospica acidithermotolerans sp. nov., an actinobacterium isolated from an Indonesian hot spring.</title>
        <authorList>
            <person name="Kusuma A.B."/>
            <person name="Putra K.E."/>
            <person name="Nafisah S."/>
            <person name="Loh J."/>
            <person name="Nouioui I."/>
            <person name="Goodfellow M."/>
        </authorList>
    </citation>
    <scope>NUCLEOTIDE SEQUENCE</scope>
    <source>
        <strain evidence="4">CSCA 57</strain>
    </source>
</reference>
<evidence type="ECO:0000256" key="1">
    <source>
        <dbReference type="ARBA" id="ARBA00022676"/>
    </source>
</evidence>
<sequence>MTVPAQRAPEARRPRVVMLVANGVKGDSRVQKIAWSMAAAGWEVTLVGRAPGAEPERYRLGAAEVLLVPVPKTVSAYEGARLRGGRRAAALRPAYREARAALAGRDAAAGRRRRSRGVAAARRFLAARPGLDALLARCSRGPLGGAAHQALGTVLGGLDRHGGWRWFNPWFADLDLALAPVVRDLEPDLIHAHDFHMVGIGARLAAALSTDAHPVRWIYDAHEYLRGIEVPSRTDIRLRMRRRMLVGVESEYIGRADAVVTVSEGIAQRLAEDHALSHRPGVILNAPVIAAGDGMDDGPTTPRSLRADCGIEVGTGAGTEAAEDVPLLLYSGGMSPRRGVSTAVEALVCLPQAHLALIARTDDPDIPALTELAERLGVAGRLHVVPYVPVDQVVSYISAATIGLVPILHLPNHELSLITKYFEYLHACLPIVTSDVREMAAETRRLGVGEVFAAGDAVDLAAAVTRVLAEPERYRGVYSGPSDPRPASSWAGQAERLDALYRSLVTLAPGPARDAGALELRPIDATVAPLTRSAESPRAR</sequence>
<dbReference type="EMBL" id="JAGSOG010000339">
    <property type="protein sequence ID" value="MBR7838849.1"/>
    <property type="molecule type" value="Genomic_DNA"/>
</dbReference>
<dbReference type="SUPFAM" id="SSF53756">
    <property type="entry name" value="UDP-Glycosyltransferase/glycogen phosphorylase"/>
    <property type="match status" value="1"/>
</dbReference>